<dbReference type="GO" id="GO:0016763">
    <property type="term" value="F:pentosyltransferase activity"/>
    <property type="evidence" value="ECO:0007669"/>
    <property type="project" value="TreeGrafter"/>
</dbReference>
<feature type="transmembrane region" description="Helical" evidence="8">
    <location>
        <begin position="331"/>
        <end position="348"/>
    </location>
</feature>
<feature type="transmembrane region" description="Helical" evidence="8">
    <location>
        <begin position="80"/>
        <end position="97"/>
    </location>
</feature>
<evidence type="ECO:0000256" key="6">
    <source>
        <dbReference type="ARBA" id="ARBA00022989"/>
    </source>
</evidence>
<dbReference type="GO" id="GO:0005886">
    <property type="term" value="C:plasma membrane"/>
    <property type="evidence" value="ECO:0007669"/>
    <property type="project" value="UniProtKB-SubCell"/>
</dbReference>
<feature type="transmembrane region" description="Helical" evidence="8">
    <location>
        <begin position="21"/>
        <end position="40"/>
    </location>
</feature>
<feature type="transmembrane region" description="Helical" evidence="8">
    <location>
        <begin position="360"/>
        <end position="376"/>
    </location>
</feature>
<protein>
    <recommendedName>
        <fullName evidence="11">Glycosyltransferase RgtA/B/C/D-like domain-containing protein</fullName>
    </recommendedName>
</protein>
<dbReference type="EMBL" id="JMCB01000001">
    <property type="protein sequence ID" value="KFE72404.1"/>
    <property type="molecule type" value="Genomic_DNA"/>
</dbReference>
<keyword evidence="4" id="KW-0808">Transferase</keyword>
<evidence type="ECO:0000256" key="1">
    <source>
        <dbReference type="ARBA" id="ARBA00004651"/>
    </source>
</evidence>
<keyword evidence="5 8" id="KW-0812">Transmembrane</keyword>
<evidence type="ECO:0000256" key="7">
    <source>
        <dbReference type="ARBA" id="ARBA00023136"/>
    </source>
</evidence>
<evidence type="ECO:0000313" key="9">
    <source>
        <dbReference type="EMBL" id="KFE72404.1"/>
    </source>
</evidence>
<dbReference type="STRING" id="394096.DB31_0667"/>
<feature type="transmembrane region" description="Helical" evidence="8">
    <location>
        <begin position="219"/>
        <end position="240"/>
    </location>
</feature>
<dbReference type="GO" id="GO:0009103">
    <property type="term" value="P:lipopolysaccharide biosynthetic process"/>
    <property type="evidence" value="ECO:0007669"/>
    <property type="project" value="UniProtKB-ARBA"/>
</dbReference>
<keyword evidence="7 8" id="KW-0472">Membrane</keyword>
<evidence type="ECO:0000256" key="8">
    <source>
        <dbReference type="SAM" id="Phobius"/>
    </source>
</evidence>
<evidence type="ECO:0000256" key="4">
    <source>
        <dbReference type="ARBA" id="ARBA00022679"/>
    </source>
</evidence>
<keyword evidence="2" id="KW-1003">Cell membrane</keyword>
<comment type="subcellular location">
    <subcellularLocation>
        <location evidence="1">Cell membrane</location>
        <topology evidence="1">Multi-pass membrane protein</topology>
    </subcellularLocation>
</comment>
<feature type="transmembrane region" description="Helical" evidence="8">
    <location>
        <begin position="130"/>
        <end position="148"/>
    </location>
</feature>
<dbReference type="AlphaFoldDB" id="A0A085WXJ1"/>
<name>A0A085WXJ1_9BACT</name>
<evidence type="ECO:0008006" key="11">
    <source>
        <dbReference type="Google" id="ProtNLM"/>
    </source>
</evidence>
<dbReference type="Proteomes" id="UP000028725">
    <property type="component" value="Unassembled WGS sequence"/>
</dbReference>
<feature type="transmembrane region" description="Helical" evidence="8">
    <location>
        <begin position="160"/>
        <end position="178"/>
    </location>
</feature>
<dbReference type="PANTHER" id="PTHR33908">
    <property type="entry name" value="MANNOSYLTRANSFERASE YKCB-RELATED"/>
    <property type="match status" value="1"/>
</dbReference>
<feature type="transmembrane region" description="Helical" evidence="8">
    <location>
        <begin position="104"/>
        <end position="124"/>
    </location>
</feature>
<feature type="transmembrane region" description="Helical" evidence="8">
    <location>
        <begin position="302"/>
        <end position="319"/>
    </location>
</feature>
<feature type="transmembrane region" description="Helical" evidence="8">
    <location>
        <begin position="383"/>
        <end position="405"/>
    </location>
</feature>
<dbReference type="InterPro" id="IPR050297">
    <property type="entry name" value="LipidA_mod_glycosyltrf_83"/>
</dbReference>
<comment type="caution">
    <text evidence="9">The sequence shown here is derived from an EMBL/GenBank/DDBJ whole genome shotgun (WGS) entry which is preliminary data.</text>
</comment>
<evidence type="ECO:0000313" key="10">
    <source>
        <dbReference type="Proteomes" id="UP000028725"/>
    </source>
</evidence>
<proteinExistence type="predicted"/>
<sequence>MRESAWKMGGPLHPPRSAAWTWLKLLAVLLSLAMLFYRLANFELVSFILDEPFFLTAARGQVLTGHWVSASPIQGTQGTTYGPTVLWFYGVVHWLFGSAPQTSILAMCLLVTLAHLAVAVALTRSFREDAWFLAAMLAFIAASPYQFFWSRLAWDQMVNVCASLTVALLCLPGSLGWVRRVALGLVVGLALSSHLMVLPLVALTCLVLAFEQRWQPKGVLVTLGPVLACALLVNVPYLGFLREHPPQPPPVSGPFSWGVLGEHLLQPARVASTWEIGYFFDQAWPDFLQWVGNPGRWLLEHAQWSVTALMVLSGLGLLFTLGARQTEQRRVAWLAVLSWLGYAAFYTYRQLNREPHYQFPSWWLIAVGVAGALHVLRDRIPRWGAVATGAVLLVACGQFAMNVAWMRYIRERGGTQGIHYSVPLSAQQTVVHRLCEEAQGQVFLENRTALFPPSLGYVAQTTPACQNVRLGLCAGWDCPQGVPVRRLRYAGPVGGAVVLE</sequence>
<evidence type="ECO:0000256" key="5">
    <source>
        <dbReference type="ARBA" id="ARBA00022692"/>
    </source>
</evidence>
<keyword evidence="3" id="KW-0328">Glycosyltransferase</keyword>
<dbReference type="RefSeq" id="WP_157231776.1">
    <property type="nucleotide sequence ID" value="NZ_JMCB01000001.1"/>
</dbReference>
<gene>
    <name evidence="9" type="ORF">DB31_0667</name>
</gene>
<accession>A0A085WXJ1</accession>
<keyword evidence="6 8" id="KW-1133">Transmembrane helix</keyword>
<organism evidence="9 10">
    <name type="scientific">Hyalangium minutum</name>
    <dbReference type="NCBI Taxonomy" id="394096"/>
    <lineage>
        <taxon>Bacteria</taxon>
        <taxon>Pseudomonadati</taxon>
        <taxon>Myxococcota</taxon>
        <taxon>Myxococcia</taxon>
        <taxon>Myxococcales</taxon>
        <taxon>Cystobacterineae</taxon>
        <taxon>Archangiaceae</taxon>
        <taxon>Hyalangium</taxon>
    </lineage>
</organism>
<keyword evidence="10" id="KW-1185">Reference proteome</keyword>
<reference evidence="9 10" key="1">
    <citation type="submission" date="2014-04" db="EMBL/GenBank/DDBJ databases">
        <title>Genome assembly of Hyalangium minutum DSM 14724.</title>
        <authorList>
            <person name="Sharma G."/>
            <person name="Subramanian S."/>
        </authorList>
    </citation>
    <scope>NUCLEOTIDE SEQUENCE [LARGE SCALE GENOMIC DNA]</scope>
    <source>
        <strain evidence="9 10">DSM 14724</strain>
    </source>
</reference>
<dbReference type="OrthoDB" id="9846654at2"/>
<evidence type="ECO:0000256" key="2">
    <source>
        <dbReference type="ARBA" id="ARBA00022475"/>
    </source>
</evidence>
<feature type="transmembrane region" description="Helical" evidence="8">
    <location>
        <begin position="184"/>
        <end position="210"/>
    </location>
</feature>
<dbReference type="PANTHER" id="PTHR33908:SF11">
    <property type="entry name" value="MEMBRANE PROTEIN"/>
    <property type="match status" value="1"/>
</dbReference>
<evidence type="ECO:0000256" key="3">
    <source>
        <dbReference type="ARBA" id="ARBA00022676"/>
    </source>
</evidence>